<dbReference type="InterPro" id="IPR036188">
    <property type="entry name" value="FAD/NAD-bd_sf"/>
</dbReference>
<keyword evidence="6" id="KW-1185">Reference proteome</keyword>
<proteinExistence type="predicted"/>
<dbReference type="PANTHER" id="PTHR10742:SF410">
    <property type="entry name" value="LYSINE-SPECIFIC HISTONE DEMETHYLASE 2"/>
    <property type="match status" value="1"/>
</dbReference>
<comment type="caution">
    <text evidence="5">The sequence shown here is derived from an EMBL/GenBank/DDBJ whole genome shotgun (WGS) entry which is preliminary data.</text>
</comment>
<feature type="binding site" evidence="3">
    <location>
        <position position="335"/>
    </location>
    <ligand>
        <name>substrate</name>
    </ligand>
</feature>
<dbReference type="GO" id="GO:0016491">
    <property type="term" value="F:oxidoreductase activity"/>
    <property type="evidence" value="ECO:0007669"/>
    <property type="project" value="UniProtKB-KW"/>
</dbReference>
<organism evidence="5 6">
    <name type="scientific">Galactobacter valiniphilus</name>
    <dbReference type="NCBI Taxonomy" id="2676122"/>
    <lineage>
        <taxon>Bacteria</taxon>
        <taxon>Bacillati</taxon>
        <taxon>Actinomycetota</taxon>
        <taxon>Actinomycetes</taxon>
        <taxon>Micrococcales</taxon>
        <taxon>Micrococcaceae</taxon>
        <taxon>Galactobacter</taxon>
    </lineage>
</organism>
<dbReference type="AlphaFoldDB" id="A0A399JGM5"/>
<dbReference type="PANTHER" id="PTHR10742">
    <property type="entry name" value="FLAVIN MONOAMINE OXIDASE"/>
    <property type="match status" value="1"/>
</dbReference>
<dbReference type="SUPFAM" id="SSF54373">
    <property type="entry name" value="FAD-linked reductases, C-terminal domain"/>
    <property type="match status" value="1"/>
</dbReference>
<dbReference type="Gene3D" id="3.50.50.60">
    <property type="entry name" value="FAD/NAD(P)-binding domain"/>
    <property type="match status" value="1"/>
</dbReference>
<dbReference type="EMBL" id="QQXK01000024">
    <property type="protein sequence ID" value="RII41626.1"/>
    <property type="molecule type" value="Genomic_DNA"/>
</dbReference>
<dbReference type="Proteomes" id="UP000265419">
    <property type="component" value="Unassembled WGS sequence"/>
</dbReference>
<evidence type="ECO:0000256" key="3">
    <source>
        <dbReference type="PIRSR" id="PIRSR601613-1"/>
    </source>
</evidence>
<dbReference type="RefSeq" id="WP_119425326.1">
    <property type="nucleotide sequence ID" value="NZ_QQXK01000024.1"/>
</dbReference>
<evidence type="ECO:0000313" key="5">
    <source>
        <dbReference type="EMBL" id="RII41626.1"/>
    </source>
</evidence>
<dbReference type="InterPro" id="IPR001613">
    <property type="entry name" value="Flavin_amine_oxidase"/>
</dbReference>
<evidence type="ECO:0000256" key="2">
    <source>
        <dbReference type="ARBA" id="ARBA00023002"/>
    </source>
</evidence>
<dbReference type="PRINTS" id="PR00757">
    <property type="entry name" value="AMINEOXDASEF"/>
</dbReference>
<feature type="binding site" evidence="3">
    <location>
        <begin position="33"/>
        <end position="34"/>
    </location>
    <ligand>
        <name>FAD</name>
        <dbReference type="ChEBI" id="CHEBI:57692"/>
    </ligand>
</feature>
<feature type="binding site" evidence="3">
    <location>
        <position position="14"/>
    </location>
    <ligand>
        <name>FAD</name>
        <dbReference type="ChEBI" id="CHEBI:57692"/>
    </ligand>
</feature>
<accession>A0A399JGM5</accession>
<comment type="cofactor">
    <cofactor evidence="1">
        <name>FAD</name>
        <dbReference type="ChEBI" id="CHEBI:57692"/>
    </cofactor>
</comment>
<gene>
    <name evidence="5" type="ORF">DWB68_11800</name>
</gene>
<reference evidence="5 6" key="1">
    <citation type="submission" date="2018-07" db="EMBL/GenBank/DDBJ databases">
        <title>Arthrobacter sp. nov., isolated from raw cow's milk with high bacterial count.</title>
        <authorList>
            <person name="Hahne J."/>
            <person name="Isele D."/>
            <person name="Lipski A."/>
        </authorList>
    </citation>
    <scope>NUCLEOTIDE SEQUENCE [LARGE SCALE GENOMIC DNA]</scope>
    <source>
        <strain evidence="5 6">JZ R-35</strain>
    </source>
</reference>
<sequence>METADVLVIGAGVSGLTAARLLTAAGKRVVVLEARERIGGRVWTDRSSGHAVDLGASWIHGINDSPVFEACDAFGMSMAEFTVGGYQPAGRPMVHFAPDGRRLSAAEAAAYVADIHAVDAALASVVEASASGESYRDVTERALLAVLGPDAGERAQRVREYLEHRSEEQYGAWIEELAAHGLDDDAVDGDEVVFPEGYDALPRGLAAGVAGAPALDVRLSTRVTAMRRDASGVRVEVQGPDGAQLAFAAPVAVLTVPVGVLASGELVLEPPLPPAHAAALAGFTMNAFEKIFLTFPEAFWDEGVYGLRQQGPEGAWWHSWYDVTRVHGEPCLLTFAAGPAARAIRGWDEAAVVGSVMAQLRRLYGEGIPAPVRADITHWQDDPFSRGSYAFMALGSAPEDHDALAEPIDGVLHLAGEATWTEDPATVTAALLSGHRAAQNVLGRPIPVEAAWSWGPGTGRQPPAGFGLAPG</sequence>
<name>A0A399JGM5_9MICC</name>
<protein>
    <submittedName>
        <fullName evidence="5">FAD-dependent oxidoreductase</fullName>
    </submittedName>
</protein>
<dbReference type="Gene3D" id="3.90.660.10">
    <property type="match status" value="1"/>
</dbReference>
<dbReference type="InterPro" id="IPR050281">
    <property type="entry name" value="Flavin_monoamine_oxidase"/>
</dbReference>
<evidence type="ECO:0000259" key="4">
    <source>
        <dbReference type="Pfam" id="PF01593"/>
    </source>
</evidence>
<feature type="binding site" evidence="3">
    <location>
        <position position="223"/>
    </location>
    <ligand>
        <name>FAD</name>
        <dbReference type="ChEBI" id="CHEBI:57692"/>
    </ligand>
</feature>
<evidence type="ECO:0000313" key="6">
    <source>
        <dbReference type="Proteomes" id="UP000265419"/>
    </source>
</evidence>
<dbReference type="InterPro" id="IPR002937">
    <property type="entry name" value="Amino_oxidase"/>
</dbReference>
<dbReference type="Pfam" id="PF01593">
    <property type="entry name" value="Amino_oxidase"/>
    <property type="match status" value="1"/>
</dbReference>
<keyword evidence="2" id="KW-0560">Oxidoreductase</keyword>
<feature type="domain" description="Amine oxidase" evidence="4">
    <location>
        <begin position="13"/>
        <end position="442"/>
    </location>
</feature>
<dbReference type="SUPFAM" id="SSF51905">
    <property type="entry name" value="FAD/NAD(P)-binding domain"/>
    <property type="match status" value="1"/>
</dbReference>
<evidence type="ECO:0000256" key="1">
    <source>
        <dbReference type="ARBA" id="ARBA00001974"/>
    </source>
</evidence>